<accession>A0A2L2LKY2</accession>
<dbReference type="GO" id="GO:0007059">
    <property type="term" value="P:chromosome segregation"/>
    <property type="evidence" value="ECO:0007669"/>
    <property type="project" value="TreeGrafter"/>
</dbReference>
<gene>
    <name evidence="2" type="primary">parB</name>
    <name evidence="2" type="ORF">At1D1609_49160</name>
</gene>
<protein>
    <submittedName>
        <fullName evidence="2">Chromosome partitioning protein, ParB family</fullName>
    </submittedName>
</protein>
<dbReference type="Proteomes" id="UP000237717">
    <property type="component" value="Chromosome II"/>
</dbReference>
<evidence type="ECO:0000259" key="1">
    <source>
        <dbReference type="SMART" id="SM00470"/>
    </source>
</evidence>
<evidence type="ECO:0000313" key="3">
    <source>
        <dbReference type="Proteomes" id="UP000237717"/>
    </source>
</evidence>
<evidence type="ECO:0000313" key="2">
    <source>
        <dbReference type="EMBL" id="AVH44956.1"/>
    </source>
</evidence>
<dbReference type="PANTHER" id="PTHR33375">
    <property type="entry name" value="CHROMOSOME-PARTITIONING PROTEIN PARB-RELATED"/>
    <property type="match status" value="1"/>
</dbReference>
<dbReference type="InterPro" id="IPR036086">
    <property type="entry name" value="ParB/Sulfiredoxin_sf"/>
</dbReference>
<reference evidence="2 3" key="1">
    <citation type="submission" date="2018-02" db="EMBL/GenBank/DDBJ databases">
        <title>Complete genome sequence of Agrobacterium tumefaciens 1D1609.</title>
        <authorList>
            <person name="Cho S.-T."/>
            <person name="Haryono M."/>
            <person name="Chang H.-H."/>
            <person name="Santos M.N."/>
            <person name="Lai E.-M."/>
            <person name="Kuo C.-H."/>
        </authorList>
    </citation>
    <scope>NUCLEOTIDE SEQUENCE [LARGE SCALE GENOMIC DNA]</scope>
    <source>
        <strain evidence="2 3">1D1609</strain>
    </source>
</reference>
<dbReference type="Pfam" id="PF07506">
    <property type="entry name" value="RepB"/>
    <property type="match status" value="1"/>
</dbReference>
<dbReference type="EMBL" id="CP026925">
    <property type="protein sequence ID" value="AVH44956.1"/>
    <property type="molecule type" value="Genomic_DNA"/>
</dbReference>
<dbReference type="CDD" id="cd16411">
    <property type="entry name" value="ParB_N_like"/>
    <property type="match status" value="1"/>
</dbReference>
<dbReference type="Pfam" id="PF02195">
    <property type="entry name" value="ParB_N"/>
    <property type="match status" value="1"/>
</dbReference>
<dbReference type="RefSeq" id="WP_104680085.1">
    <property type="nucleotide sequence ID" value="NZ_CP026925.1"/>
</dbReference>
<dbReference type="SUPFAM" id="SSF109709">
    <property type="entry name" value="KorB DNA-binding domain-like"/>
    <property type="match status" value="1"/>
</dbReference>
<dbReference type="InterPro" id="IPR003115">
    <property type="entry name" value="ParB_N"/>
</dbReference>
<feature type="domain" description="ParB-like N-terminal" evidence="1">
    <location>
        <begin position="9"/>
        <end position="97"/>
    </location>
</feature>
<dbReference type="SMART" id="SM00470">
    <property type="entry name" value="ParB"/>
    <property type="match status" value="1"/>
</dbReference>
<sequence length="295" mass="32807">MTDGLPEIKSIPIDAINVLNPRVRNKKIFNELVTSIAHLGLKRPITVSVRDDNSVYDLVCGQGRLEAFVALGQTHIPAILVHASVEDCFVMSLVENLARRQHSPLELVREIAALRDRGYSLTEISTKTDFSEEYVYAVCYLLDHGEERLLAGVEKGIIPASIAMQISRAKDADVQKALAEAYEQKSIPGNQVLAIRKIVEQRNLSGKTVSGAAYRGDSPRKQVTAAALVRAYQKETERQKMLIKKATLAQSRLLFLVNALRRLIDDEHFTTLLRAEAIKDMPKPLAERLGSGRLQ</sequence>
<dbReference type="AlphaFoldDB" id="A0A2L2LKY2"/>
<name>A0A2L2LKY2_AGRTU</name>
<dbReference type="InterPro" id="IPR011111">
    <property type="entry name" value="Plasmid_RepB"/>
</dbReference>
<organism evidence="2 3">
    <name type="scientific">Agrobacterium tumefaciens</name>
    <dbReference type="NCBI Taxonomy" id="358"/>
    <lineage>
        <taxon>Bacteria</taxon>
        <taxon>Pseudomonadati</taxon>
        <taxon>Pseudomonadota</taxon>
        <taxon>Alphaproteobacteria</taxon>
        <taxon>Hyphomicrobiales</taxon>
        <taxon>Rhizobiaceae</taxon>
        <taxon>Rhizobium/Agrobacterium group</taxon>
        <taxon>Agrobacterium</taxon>
        <taxon>Agrobacterium tumefaciens complex</taxon>
    </lineage>
</organism>
<dbReference type="GO" id="GO:0005694">
    <property type="term" value="C:chromosome"/>
    <property type="evidence" value="ECO:0007669"/>
    <property type="project" value="TreeGrafter"/>
</dbReference>
<dbReference type="Gene3D" id="1.10.10.2830">
    <property type="match status" value="1"/>
</dbReference>
<dbReference type="Gene3D" id="3.90.1530.30">
    <property type="match status" value="1"/>
</dbReference>
<dbReference type="PANTHER" id="PTHR33375:SF1">
    <property type="entry name" value="CHROMOSOME-PARTITIONING PROTEIN PARB-RELATED"/>
    <property type="match status" value="1"/>
</dbReference>
<dbReference type="SUPFAM" id="SSF110849">
    <property type="entry name" value="ParB/Sulfiredoxin"/>
    <property type="match status" value="1"/>
</dbReference>
<dbReference type="InterPro" id="IPR050336">
    <property type="entry name" value="Chromosome_partition/occlusion"/>
</dbReference>
<proteinExistence type="predicted"/>